<keyword evidence="1" id="KW-0472">Membrane</keyword>
<organism evidence="2">
    <name type="scientific">Anguilla anguilla</name>
    <name type="common">European freshwater eel</name>
    <name type="synonym">Muraena anguilla</name>
    <dbReference type="NCBI Taxonomy" id="7936"/>
    <lineage>
        <taxon>Eukaryota</taxon>
        <taxon>Metazoa</taxon>
        <taxon>Chordata</taxon>
        <taxon>Craniata</taxon>
        <taxon>Vertebrata</taxon>
        <taxon>Euteleostomi</taxon>
        <taxon>Actinopterygii</taxon>
        <taxon>Neopterygii</taxon>
        <taxon>Teleostei</taxon>
        <taxon>Anguilliformes</taxon>
        <taxon>Anguillidae</taxon>
        <taxon>Anguilla</taxon>
    </lineage>
</organism>
<evidence type="ECO:0000256" key="1">
    <source>
        <dbReference type="SAM" id="Phobius"/>
    </source>
</evidence>
<dbReference type="AlphaFoldDB" id="A0A0E9Q8U3"/>
<evidence type="ECO:0000313" key="2">
    <source>
        <dbReference type="EMBL" id="JAH13184.1"/>
    </source>
</evidence>
<sequence>MSLVVPWYRNCSLLFFGYFLSNACLLTVYLLHCSWCWILWIWITLMFLPFFCANTWQDCTNSLQIF</sequence>
<keyword evidence="1" id="KW-1133">Transmembrane helix</keyword>
<proteinExistence type="predicted"/>
<reference evidence="2" key="2">
    <citation type="journal article" date="2015" name="Fish Shellfish Immunol.">
        <title>Early steps in the European eel (Anguilla anguilla)-Vibrio vulnificus interaction in the gills: Role of the RtxA13 toxin.</title>
        <authorList>
            <person name="Callol A."/>
            <person name="Pajuelo D."/>
            <person name="Ebbesson L."/>
            <person name="Teles M."/>
            <person name="MacKenzie S."/>
            <person name="Amaro C."/>
        </authorList>
    </citation>
    <scope>NUCLEOTIDE SEQUENCE</scope>
</reference>
<accession>A0A0E9Q8U3</accession>
<protein>
    <submittedName>
        <fullName evidence="2">Uncharacterized protein</fullName>
    </submittedName>
</protein>
<reference evidence="2" key="1">
    <citation type="submission" date="2014-11" db="EMBL/GenBank/DDBJ databases">
        <authorList>
            <person name="Amaro Gonzalez C."/>
        </authorList>
    </citation>
    <scope>NUCLEOTIDE SEQUENCE</scope>
</reference>
<name>A0A0E9Q8U3_ANGAN</name>
<feature type="transmembrane region" description="Helical" evidence="1">
    <location>
        <begin position="37"/>
        <end position="56"/>
    </location>
</feature>
<dbReference type="EMBL" id="GBXM01095393">
    <property type="protein sequence ID" value="JAH13184.1"/>
    <property type="molecule type" value="Transcribed_RNA"/>
</dbReference>
<keyword evidence="1" id="KW-0812">Transmembrane</keyword>
<feature type="transmembrane region" description="Helical" evidence="1">
    <location>
        <begin position="12"/>
        <end position="31"/>
    </location>
</feature>